<proteinExistence type="predicted"/>
<reference evidence="1" key="1">
    <citation type="journal article" date="2021" name="Proc. Natl. Acad. Sci. U.S.A.">
        <title>A Catalog of Tens of Thousands of Viruses from Human Metagenomes Reveals Hidden Associations with Chronic Diseases.</title>
        <authorList>
            <person name="Tisza M.J."/>
            <person name="Buck C.B."/>
        </authorList>
    </citation>
    <scope>NUCLEOTIDE SEQUENCE</scope>
    <source>
        <strain evidence="1">CtJ2i1</strain>
    </source>
</reference>
<protein>
    <submittedName>
        <fullName evidence="1">Uncharacterized protein</fullName>
    </submittedName>
</protein>
<sequence length="350" mass="39182">MRINKKEQQVKSLGIESGLYHIQNEVAAAALEQLKATVNEYGIQLKKENSEAKGLTGYVNELIEDIRKSSNQNVKGELMSSPMGKISSYVRNMLIWGLNINTDETNVYEEARKQGFIYGSVCLKKDLVYYAWEHADEEKQMESLRVVEVTPRFKGAVDAYKPATGLTEEEGEYVFFNKGLSSDEYLFCDPTVNGSYELFVRENGSLYIIVTPLDGMELDRPKKQLLVKSNDFVNAASKVAVAQGFRKELNEGEVLRYDEFVLMEGSVAKSIKARGLDGKAPSDGIYVKSLKGSGYTQLCGVSIIKEIRDMIINHYGSVKVKVSIDNMCFNQFEKGGKEIKSVAMMLTVLD</sequence>
<dbReference type="EMBL" id="BK016182">
    <property type="protein sequence ID" value="DAG00586.1"/>
    <property type="molecule type" value="Genomic_DNA"/>
</dbReference>
<name>A0A8S5V1G3_9CAUD</name>
<evidence type="ECO:0000313" key="1">
    <source>
        <dbReference type="EMBL" id="DAG00586.1"/>
    </source>
</evidence>
<organism evidence="1">
    <name type="scientific">Myoviridae sp. ctJ2i1</name>
    <dbReference type="NCBI Taxonomy" id="2825079"/>
    <lineage>
        <taxon>Viruses</taxon>
        <taxon>Duplodnaviria</taxon>
        <taxon>Heunggongvirae</taxon>
        <taxon>Uroviricota</taxon>
        <taxon>Caudoviricetes</taxon>
    </lineage>
</organism>
<accession>A0A8S5V1G3</accession>